<dbReference type="Proteomes" id="UP000663829">
    <property type="component" value="Unassembled WGS sequence"/>
</dbReference>
<accession>A0A815EWJ8</accession>
<evidence type="ECO:0000313" key="4">
    <source>
        <dbReference type="EMBL" id="CAF4157505.1"/>
    </source>
</evidence>
<dbReference type="EMBL" id="CAJOBA010009220">
    <property type="protein sequence ID" value="CAF3846287.1"/>
    <property type="molecule type" value="Genomic_DNA"/>
</dbReference>
<dbReference type="EMBL" id="CAJNOQ010013166">
    <property type="protein sequence ID" value="CAF1315730.1"/>
    <property type="molecule type" value="Genomic_DNA"/>
</dbReference>
<dbReference type="Proteomes" id="UP000682733">
    <property type="component" value="Unassembled WGS sequence"/>
</dbReference>
<comment type="caution">
    <text evidence="2">The sequence shown here is derived from an EMBL/GenBank/DDBJ whole genome shotgun (WGS) entry which is preliminary data.</text>
</comment>
<evidence type="ECO:0000313" key="5">
    <source>
        <dbReference type="Proteomes" id="UP000663829"/>
    </source>
</evidence>
<dbReference type="Proteomes" id="UP000677228">
    <property type="component" value="Unassembled WGS sequence"/>
</dbReference>
<evidence type="ECO:0000313" key="3">
    <source>
        <dbReference type="EMBL" id="CAF3846287.1"/>
    </source>
</evidence>
<dbReference type="EMBL" id="CAJNOK010009203">
    <property type="protein sequence ID" value="CAF1083627.1"/>
    <property type="molecule type" value="Genomic_DNA"/>
</dbReference>
<evidence type="ECO:0000313" key="2">
    <source>
        <dbReference type="EMBL" id="CAF1315730.1"/>
    </source>
</evidence>
<proteinExistence type="predicted"/>
<protein>
    <submittedName>
        <fullName evidence="2">Uncharacterized protein</fullName>
    </submittedName>
</protein>
<dbReference type="EMBL" id="CAJOBC010045046">
    <property type="protein sequence ID" value="CAF4157505.1"/>
    <property type="molecule type" value="Genomic_DNA"/>
</dbReference>
<dbReference type="Proteomes" id="UP000681722">
    <property type="component" value="Unassembled WGS sequence"/>
</dbReference>
<reference evidence="2" key="1">
    <citation type="submission" date="2021-02" db="EMBL/GenBank/DDBJ databases">
        <authorList>
            <person name="Nowell W R."/>
        </authorList>
    </citation>
    <scope>NUCLEOTIDE SEQUENCE</scope>
</reference>
<sequence>MMSYVVGRKDLVKKHNQQFELAKTSVNGFKQIRSKYRERRNIRLSWEPDNLGQQLLRNLKIQPQRAEVVTDCGELQEQCAHVANDCDKLEQQRECAIKSVSVQTDIEDAFARSVVLSLTADDTLINTVVPQDVLSCHFENDIEIHSYKNNPMLY</sequence>
<dbReference type="AlphaFoldDB" id="A0A815EWJ8"/>
<organism evidence="2 5">
    <name type="scientific">Didymodactylos carnosus</name>
    <dbReference type="NCBI Taxonomy" id="1234261"/>
    <lineage>
        <taxon>Eukaryota</taxon>
        <taxon>Metazoa</taxon>
        <taxon>Spiralia</taxon>
        <taxon>Gnathifera</taxon>
        <taxon>Rotifera</taxon>
        <taxon>Eurotatoria</taxon>
        <taxon>Bdelloidea</taxon>
        <taxon>Philodinida</taxon>
        <taxon>Philodinidae</taxon>
        <taxon>Didymodactylos</taxon>
    </lineage>
</organism>
<name>A0A815EWJ8_9BILA</name>
<gene>
    <name evidence="2" type="ORF">GPM918_LOCUS29221</name>
    <name evidence="1" type="ORF">OVA965_LOCUS18484</name>
    <name evidence="4" type="ORF">SRO942_LOCUS29786</name>
    <name evidence="3" type="ORF">TMI583_LOCUS18496</name>
</gene>
<evidence type="ECO:0000313" key="1">
    <source>
        <dbReference type="EMBL" id="CAF1083627.1"/>
    </source>
</evidence>
<keyword evidence="5" id="KW-1185">Reference proteome</keyword>